<evidence type="ECO:0000256" key="6">
    <source>
        <dbReference type="ARBA" id="ARBA00022741"/>
    </source>
</evidence>
<dbReference type="SUPFAM" id="SSF64153">
    <property type="entry name" value="YjeF N-terminal domain-like"/>
    <property type="match status" value="1"/>
</dbReference>
<comment type="cofactor">
    <cofactor evidence="18 19">
        <name>K(+)</name>
        <dbReference type="ChEBI" id="CHEBI:29103"/>
    </cofactor>
    <text evidence="18 19">Binds 1 potassium ion per subunit.</text>
</comment>
<dbReference type="EC" id="5.1.99.6" evidence="19"/>
<feature type="binding site" evidence="18">
    <location>
        <position position="157"/>
    </location>
    <ligand>
        <name>(6S)-NADPHX</name>
        <dbReference type="ChEBI" id="CHEBI:64076"/>
    </ligand>
</feature>
<evidence type="ECO:0000256" key="16">
    <source>
        <dbReference type="ARBA" id="ARBA00049209"/>
    </source>
</evidence>
<dbReference type="InterPro" id="IPR036652">
    <property type="entry name" value="YjeF_N_dom_sf"/>
</dbReference>
<accession>A0ABM7VAW3</accession>
<dbReference type="PANTHER" id="PTHR12592:SF0">
    <property type="entry name" value="ATP-DEPENDENT (S)-NAD(P)H-HYDRATE DEHYDRATASE"/>
    <property type="match status" value="1"/>
</dbReference>
<comment type="function">
    <text evidence="17">Catalyzes the dehydration of the S-form of NAD(P)HX at the expense of ADP, which is converted to AMP. Together with NAD(P)HX epimerase, which catalyzes the epimerization of the S- and R-forms, the enzyme allows the repair of both epimers of NAD(P)HX, a damaged form of NAD(P)H that is a result of enzymatic or heat-dependent hydration.</text>
</comment>
<feature type="binding site" evidence="17">
    <location>
        <position position="324"/>
    </location>
    <ligand>
        <name>(6S)-NADPHX</name>
        <dbReference type="ChEBI" id="CHEBI:64076"/>
    </ligand>
</feature>
<dbReference type="RefSeq" id="WP_332919746.1">
    <property type="nucleotide sequence ID" value="NZ_AP025292.1"/>
</dbReference>
<dbReference type="CDD" id="cd01171">
    <property type="entry name" value="YXKO-related"/>
    <property type="match status" value="1"/>
</dbReference>
<feature type="binding site" evidence="18">
    <location>
        <position position="58"/>
    </location>
    <ligand>
        <name>K(+)</name>
        <dbReference type="ChEBI" id="CHEBI:29103"/>
    </ligand>
</feature>
<dbReference type="PANTHER" id="PTHR12592">
    <property type="entry name" value="ATP-DEPENDENT (S)-NAD(P)H-HYDRATE DEHYDRATASE FAMILY MEMBER"/>
    <property type="match status" value="1"/>
</dbReference>
<evidence type="ECO:0000259" key="20">
    <source>
        <dbReference type="PROSITE" id="PS51383"/>
    </source>
</evidence>
<dbReference type="Proteomes" id="UP001354989">
    <property type="component" value="Chromosome"/>
</dbReference>
<comment type="cofactor">
    <cofactor evidence="17">
        <name>Mg(2+)</name>
        <dbReference type="ChEBI" id="CHEBI:18420"/>
    </cofactor>
</comment>
<protein>
    <recommendedName>
        <fullName evidence="19">Bifunctional NAD(P)H-hydrate repair enzyme</fullName>
    </recommendedName>
    <alternativeName>
        <fullName evidence="19">Nicotinamide nucleotide repair protein</fullName>
    </alternativeName>
    <domain>
        <recommendedName>
            <fullName evidence="19">ADP-dependent (S)-NAD(P)H-hydrate dehydratase</fullName>
            <ecNumber evidence="19">4.2.1.136</ecNumber>
        </recommendedName>
        <alternativeName>
            <fullName evidence="19">ADP-dependent NAD(P)HX dehydratase</fullName>
        </alternativeName>
    </domain>
    <domain>
        <recommendedName>
            <fullName evidence="19">NAD(P)H-hydrate epimerase</fullName>
            <ecNumber evidence="19">5.1.99.6</ecNumber>
        </recommendedName>
    </domain>
</protein>
<feature type="domain" description="YjeF C-terminal" evidence="20">
    <location>
        <begin position="225"/>
        <end position="499"/>
    </location>
</feature>
<feature type="binding site" evidence="17">
    <location>
        <position position="260"/>
    </location>
    <ligand>
        <name>(6S)-NADPHX</name>
        <dbReference type="ChEBI" id="CHEBI:64076"/>
    </ligand>
</feature>
<comment type="similarity">
    <text evidence="4 19">In the C-terminal section; belongs to the NnrD/CARKD family.</text>
</comment>
<comment type="function">
    <text evidence="18">Catalyzes the epimerization of the S- and R-forms of NAD(P)HX, a damaged form of NAD(P)H that is a result of enzymatic or heat-dependent hydration. This is a prerequisite for the S-specific NAD(P)H-hydrate dehydratase to allow the repair of both epimers of NAD(P)HX.</text>
</comment>
<keyword evidence="12 17" id="KW-0456">Lyase</keyword>
<dbReference type="SUPFAM" id="SSF53613">
    <property type="entry name" value="Ribokinase-like"/>
    <property type="match status" value="1"/>
</dbReference>
<feature type="binding site" evidence="18">
    <location>
        <begin position="57"/>
        <end position="61"/>
    </location>
    <ligand>
        <name>(6S)-NADPHX</name>
        <dbReference type="ChEBI" id="CHEBI:64076"/>
    </ligand>
</feature>
<dbReference type="InterPro" id="IPR004443">
    <property type="entry name" value="YjeF_N_dom"/>
</dbReference>
<keyword evidence="10 17" id="KW-0520">NAD</keyword>
<evidence type="ECO:0000256" key="5">
    <source>
        <dbReference type="ARBA" id="ARBA00022723"/>
    </source>
</evidence>
<evidence type="ECO:0000313" key="22">
    <source>
        <dbReference type="EMBL" id="BDC98053.1"/>
    </source>
</evidence>
<dbReference type="EC" id="4.2.1.136" evidence="19"/>
<gene>
    <name evidence="17" type="primary">nnrD</name>
    <name evidence="18" type="synonym">nnrE</name>
    <name evidence="22" type="ORF">PEPS_03340</name>
</gene>
<evidence type="ECO:0000259" key="21">
    <source>
        <dbReference type="PROSITE" id="PS51385"/>
    </source>
</evidence>
<evidence type="ECO:0000256" key="17">
    <source>
        <dbReference type="HAMAP-Rule" id="MF_01965"/>
    </source>
</evidence>
<keyword evidence="23" id="KW-1185">Reference proteome</keyword>
<comment type="similarity">
    <text evidence="17">Belongs to the NnrD/CARKD family.</text>
</comment>
<feature type="binding site" evidence="17">
    <location>
        <position position="440"/>
    </location>
    <ligand>
        <name>(6S)-NADPHX</name>
        <dbReference type="ChEBI" id="CHEBI:64076"/>
    </ligand>
</feature>
<evidence type="ECO:0000256" key="15">
    <source>
        <dbReference type="ARBA" id="ARBA00048238"/>
    </source>
</evidence>
<evidence type="ECO:0000256" key="12">
    <source>
        <dbReference type="ARBA" id="ARBA00023239"/>
    </source>
</evidence>
<comment type="catalytic activity">
    <reaction evidence="15 17 19">
        <text>(6S)-NADHX + ADP = AMP + phosphate + NADH + H(+)</text>
        <dbReference type="Rhea" id="RHEA:32223"/>
        <dbReference type="ChEBI" id="CHEBI:15378"/>
        <dbReference type="ChEBI" id="CHEBI:43474"/>
        <dbReference type="ChEBI" id="CHEBI:57945"/>
        <dbReference type="ChEBI" id="CHEBI:64074"/>
        <dbReference type="ChEBI" id="CHEBI:456215"/>
        <dbReference type="ChEBI" id="CHEBI:456216"/>
        <dbReference type="EC" id="4.2.1.136"/>
    </reaction>
</comment>
<evidence type="ECO:0000256" key="10">
    <source>
        <dbReference type="ARBA" id="ARBA00023027"/>
    </source>
</evidence>
<comment type="caution">
    <text evidence="18">Lacks conserved residue(s) required for the propagation of feature annotation.</text>
</comment>
<keyword evidence="11 18" id="KW-0413">Isomerase</keyword>
<dbReference type="Gene3D" id="3.40.1190.20">
    <property type="match status" value="1"/>
</dbReference>
<feature type="binding site" evidence="17">
    <location>
        <begin position="410"/>
        <end position="414"/>
    </location>
    <ligand>
        <name>AMP</name>
        <dbReference type="ChEBI" id="CHEBI:456215"/>
    </ligand>
</feature>
<dbReference type="Pfam" id="PF01256">
    <property type="entry name" value="Carb_kinase"/>
    <property type="match status" value="1"/>
</dbReference>
<dbReference type="PROSITE" id="PS51385">
    <property type="entry name" value="YJEF_N"/>
    <property type="match status" value="1"/>
</dbReference>
<dbReference type="HAMAP" id="MF_01965">
    <property type="entry name" value="NADHX_dehydratase"/>
    <property type="match status" value="1"/>
</dbReference>
<feature type="binding site" evidence="17">
    <location>
        <position position="439"/>
    </location>
    <ligand>
        <name>AMP</name>
        <dbReference type="ChEBI" id="CHEBI:456215"/>
    </ligand>
</feature>
<comment type="catalytic activity">
    <reaction evidence="2 18 19">
        <text>(6R)-NADPHX = (6S)-NADPHX</text>
        <dbReference type="Rhea" id="RHEA:32227"/>
        <dbReference type="ChEBI" id="CHEBI:64076"/>
        <dbReference type="ChEBI" id="CHEBI:64077"/>
        <dbReference type="EC" id="5.1.99.6"/>
    </reaction>
</comment>
<dbReference type="InterPro" id="IPR017953">
    <property type="entry name" value="Carbohydrate_kinase_pred_CS"/>
</dbReference>
<feature type="domain" description="YjeF N-terminal" evidence="21">
    <location>
        <begin position="9"/>
        <end position="215"/>
    </location>
</feature>
<dbReference type="Pfam" id="PF03853">
    <property type="entry name" value="YjeF_N"/>
    <property type="match status" value="1"/>
</dbReference>
<sequence>MRILSPEQIHAADRFTIENEPITSEKLMFRAAKTFSKWFRNHAPNRPKSLILCGVGNNGGDGIVIAKLLAQKGYPVEVAVVRFSPKSSRDFNHYFHQYSSLFPVHEVETVEDLPPLDQYKILIDGIFGVGLNRPIEGFSAEIIHKINHSGKEIIAIDIASGLYAERASSKEQAIIRPSHTISFQVGKLAFYLPENHDFVGDLHILDIGLDQEFIQSLHAPFAESNLEDIRQMLMPRDKYDHKGSYGHALIIAGSYGMAGACALSAKAALRSGAGLVSVQCPTRCVEVLQVAIPEAMVIPDEVGHKHFAKPTLTGQFDAVAVGPGIGTHEMTQEALANLFATHEGPLVLDADALNIISQSPALLKNIPRGSVLTPHPKEFERLVGKTSNQFERLENLQALAVEHQIICLIKGANTAIGLPDGRVYFNPTGNPGMATGGSGDVLTGIITALMAQGYHAEEAAIVGVYVHGLAGDYAAEALGMTSLIASDIIAHLPKAFQKIDHNLW</sequence>
<reference evidence="22 23" key="1">
    <citation type="submission" date="2021-12" db="EMBL/GenBank/DDBJ databases">
        <title>Genome sequencing of bacteria with rrn-lacking chromosome and rrn-plasmid.</title>
        <authorList>
            <person name="Anda M."/>
            <person name="Iwasaki W."/>
        </authorList>
    </citation>
    <scope>NUCLEOTIDE SEQUENCE [LARGE SCALE GENOMIC DNA]</scope>
    <source>
        <strain evidence="22 23">NBRC 101262</strain>
    </source>
</reference>
<comment type="function">
    <text evidence="14 19">Bifunctional enzyme that catalyzes the epimerization of the S- and R-forms of NAD(P)HX and the dehydration of the S-form of NAD(P)HX at the expense of ADP, which is converted to AMP. This allows the repair of both epimers of NAD(P)HX, a damaged form of NAD(P)H that is a result of enzymatic or heat-dependent hydration.</text>
</comment>
<dbReference type="EMBL" id="AP025292">
    <property type="protein sequence ID" value="BDC98053.1"/>
    <property type="molecule type" value="Genomic_DNA"/>
</dbReference>
<feature type="binding site" evidence="18">
    <location>
        <position position="160"/>
    </location>
    <ligand>
        <name>K(+)</name>
        <dbReference type="ChEBI" id="CHEBI:29103"/>
    </ligand>
</feature>
<evidence type="ECO:0000256" key="1">
    <source>
        <dbReference type="ARBA" id="ARBA00000013"/>
    </source>
</evidence>
<evidence type="ECO:0000256" key="2">
    <source>
        <dbReference type="ARBA" id="ARBA00000909"/>
    </source>
</evidence>
<keyword evidence="13" id="KW-0511">Multifunctional enzyme</keyword>
<keyword evidence="5 18" id="KW-0479">Metal-binding</keyword>
<dbReference type="HAMAP" id="MF_01966">
    <property type="entry name" value="NADHX_epimerase"/>
    <property type="match status" value="1"/>
</dbReference>
<dbReference type="NCBIfam" id="TIGR00197">
    <property type="entry name" value="yjeF_nterm"/>
    <property type="match status" value="1"/>
</dbReference>
<dbReference type="PIRSF" id="PIRSF017184">
    <property type="entry name" value="Nnr"/>
    <property type="match status" value="1"/>
</dbReference>
<evidence type="ECO:0000256" key="19">
    <source>
        <dbReference type="PIRNR" id="PIRNR017184"/>
    </source>
</evidence>
<dbReference type="InterPro" id="IPR029056">
    <property type="entry name" value="Ribokinase-like"/>
</dbReference>
<evidence type="ECO:0000256" key="8">
    <source>
        <dbReference type="ARBA" id="ARBA00022857"/>
    </source>
</evidence>
<comment type="similarity">
    <text evidence="3 19">In the N-terminal section; belongs to the NnrE/AIBP family.</text>
</comment>
<feature type="binding site" evidence="17">
    <location>
        <position position="375"/>
    </location>
    <ligand>
        <name>(6S)-NADPHX</name>
        <dbReference type="ChEBI" id="CHEBI:64076"/>
    </ligand>
</feature>
<evidence type="ECO:0000256" key="11">
    <source>
        <dbReference type="ARBA" id="ARBA00023235"/>
    </source>
</evidence>
<evidence type="ECO:0000256" key="14">
    <source>
        <dbReference type="ARBA" id="ARBA00025153"/>
    </source>
</evidence>
<feature type="binding site" evidence="18">
    <location>
        <position position="124"/>
    </location>
    <ligand>
        <name>K(+)</name>
        <dbReference type="ChEBI" id="CHEBI:29103"/>
    </ligand>
</feature>
<evidence type="ECO:0000256" key="9">
    <source>
        <dbReference type="ARBA" id="ARBA00022958"/>
    </source>
</evidence>
<keyword evidence="7 17" id="KW-0067">ATP-binding</keyword>
<comment type="similarity">
    <text evidence="18">Belongs to the NnrE/AIBP family.</text>
</comment>
<dbReference type="InterPro" id="IPR000631">
    <property type="entry name" value="CARKD"/>
</dbReference>
<evidence type="ECO:0000256" key="13">
    <source>
        <dbReference type="ARBA" id="ARBA00023268"/>
    </source>
</evidence>
<organism evidence="22 23">
    <name type="scientific">Persicobacter psychrovividus</name>
    <dbReference type="NCBI Taxonomy" id="387638"/>
    <lineage>
        <taxon>Bacteria</taxon>
        <taxon>Pseudomonadati</taxon>
        <taxon>Bacteroidota</taxon>
        <taxon>Cytophagia</taxon>
        <taxon>Cytophagales</taxon>
        <taxon>Persicobacteraceae</taxon>
        <taxon>Persicobacter</taxon>
    </lineage>
</organism>
<evidence type="ECO:0000256" key="3">
    <source>
        <dbReference type="ARBA" id="ARBA00006001"/>
    </source>
</evidence>
<evidence type="ECO:0000313" key="23">
    <source>
        <dbReference type="Proteomes" id="UP001354989"/>
    </source>
</evidence>
<evidence type="ECO:0000256" key="18">
    <source>
        <dbReference type="HAMAP-Rule" id="MF_01966"/>
    </source>
</evidence>
<evidence type="ECO:0000256" key="7">
    <source>
        <dbReference type="ARBA" id="ARBA00022840"/>
    </source>
</evidence>
<comment type="catalytic activity">
    <reaction evidence="1 18 19">
        <text>(6R)-NADHX = (6S)-NADHX</text>
        <dbReference type="Rhea" id="RHEA:32215"/>
        <dbReference type="ChEBI" id="CHEBI:64074"/>
        <dbReference type="ChEBI" id="CHEBI:64075"/>
        <dbReference type="EC" id="5.1.99.6"/>
    </reaction>
</comment>
<comment type="subunit">
    <text evidence="17">Homotetramer.</text>
</comment>
<name>A0ABM7VAW3_9BACT</name>
<keyword evidence="8 17" id="KW-0521">NADP</keyword>
<dbReference type="InterPro" id="IPR030677">
    <property type="entry name" value="Nnr"/>
</dbReference>
<keyword evidence="9 18" id="KW-0630">Potassium</keyword>
<dbReference type="PROSITE" id="PS01050">
    <property type="entry name" value="YJEF_C_2"/>
    <property type="match status" value="1"/>
</dbReference>
<keyword evidence="6 17" id="KW-0547">Nucleotide-binding</keyword>
<dbReference type="Gene3D" id="3.40.50.10260">
    <property type="entry name" value="YjeF N-terminal domain"/>
    <property type="match status" value="1"/>
</dbReference>
<dbReference type="PROSITE" id="PS51383">
    <property type="entry name" value="YJEF_C_3"/>
    <property type="match status" value="1"/>
</dbReference>
<dbReference type="NCBIfam" id="TIGR00196">
    <property type="entry name" value="yjeF_cterm"/>
    <property type="match status" value="1"/>
</dbReference>
<feature type="binding site" evidence="18">
    <location>
        <begin position="128"/>
        <end position="134"/>
    </location>
    <ligand>
        <name>(6S)-NADPHX</name>
        <dbReference type="ChEBI" id="CHEBI:64076"/>
    </ligand>
</feature>
<proteinExistence type="inferred from homology"/>
<evidence type="ECO:0000256" key="4">
    <source>
        <dbReference type="ARBA" id="ARBA00009524"/>
    </source>
</evidence>
<comment type="catalytic activity">
    <reaction evidence="16 17 19">
        <text>(6S)-NADPHX + ADP = AMP + phosphate + NADPH + H(+)</text>
        <dbReference type="Rhea" id="RHEA:32235"/>
        <dbReference type="ChEBI" id="CHEBI:15378"/>
        <dbReference type="ChEBI" id="CHEBI:43474"/>
        <dbReference type="ChEBI" id="CHEBI:57783"/>
        <dbReference type="ChEBI" id="CHEBI:64076"/>
        <dbReference type="ChEBI" id="CHEBI:456215"/>
        <dbReference type="ChEBI" id="CHEBI:456216"/>
        <dbReference type="EC" id="4.2.1.136"/>
    </reaction>
</comment>